<evidence type="ECO:0000256" key="1">
    <source>
        <dbReference type="ARBA" id="ARBA00009986"/>
    </source>
</evidence>
<dbReference type="Proteomes" id="UP000253790">
    <property type="component" value="Chromosome"/>
</dbReference>
<name>A0A345NM83_9MICO</name>
<sequence length="480" mass="49870">MTPGPPTVTHSFVAGADLPADDTFDNVDPADGSVIGGVGRGGVREVDAAVGAAAAAQRAWARTTPEQRSTVLTRLADLVDRDRERLARLESQDTGKPLGQARTDATVCARYFRFYGHAIDAYYGTTIPLGPDLHVYTRREPYGVVGSVVAWNYPMQLLSRAVAASTATGNAVVVKPADETPRTAVEVARLAIEAGMPAGLFNVVTGLGAEAGAALAQHPGVAHLGFVGSTVTGSSIAHAAADRVVPTILELGGKSAHVVFADADLDLTAGFVARAILQNAGQTCSAGSRLVVHESVRAELVEKVAARLRATTIGPGLEDPDLGPLVSAQQQERVRGYVEGARSGEVVTGGSAPEDERLAGGSYWLPTLIDGVDPGSAIAQEEVFGPVLVTMPFADEDEAISLANATDYGLLAAVWTRDLSRAHRAAAELEAGQVFVNTYGAGGGVELPFGGVKKSGYGREKGVEALDHFTQTKTVVMRLG</sequence>
<dbReference type="Gene3D" id="3.40.605.10">
    <property type="entry name" value="Aldehyde Dehydrogenase, Chain A, domain 1"/>
    <property type="match status" value="1"/>
</dbReference>
<dbReference type="FunFam" id="3.40.605.10:FF:000007">
    <property type="entry name" value="NAD/NADP-dependent betaine aldehyde dehydrogenase"/>
    <property type="match status" value="1"/>
</dbReference>
<dbReference type="KEGG" id="orn:DV701_08365"/>
<dbReference type="PROSITE" id="PS00070">
    <property type="entry name" value="ALDEHYDE_DEHYDR_CYS"/>
    <property type="match status" value="1"/>
</dbReference>
<dbReference type="EMBL" id="CP031229">
    <property type="protein sequence ID" value="AXH96141.1"/>
    <property type="molecule type" value="Genomic_DNA"/>
</dbReference>
<dbReference type="InterPro" id="IPR016162">
    <property type="entry name" value="Ald_DH_N"/>
</dbReference>
<evidence type="ECO:0000259" key="5">
    <source>
        <dbReference type="Pfam" id="PF00171"/>
    </source>
</evidence>
<dbReference type="InterPro" id="IPR016161">
    <property type="entry name" value="Ald_DH/histidinol_DH"/>
</dbReference>
<dbReference type="GO" id="GO:0016620">
    <property type="term" value="F:oxidoreductase activity, acting on the aldehyde or oxo group of donors, NAD or NADP as acceptor"/>
    <property type="evidence" value="ECO:0007669"/>
    <property type="project" value="InterPro"/>
</dbReference>
<evidence type="ECO:0000313" key="6">
    <source>
        <dbReference type="EMBL" id="AXH96141.1"/>
    </source>
</evidence>
<evidence type="ECO:0000256" key="3">
    <source>
        <dbReference type="PROSITE-ProRule" id="PRU10007"/>
    </source>
</evidence>
<keyword evidence="2 4" id="KW-0560">Oxidoreductase</keyword>
<organism evidence="6 7">
    <name type="scientific">Ornithinimicrobium avium</name>
    <dbReference type="NCBI Taxonomy" id="2283195"/>
    <lineage>
        <taxon>Bacteria</taxon>
        <taxon>Bacillati</taxon>
        <taxon>Actinomycetota</taxon>
        <taxon>Actinomycetes</taxon>
        <taxon>Micrococcales</taxon>
        <taxon>Ornithinimicrobiaceae</taxon>
        <taxon>Ornithinimicrobium</taxon>
    </lineage>
</organism>
<reference evidence="6 7" key="1">
    <citation type="submission" date="2018-07" db="EMBL/GenBank/DDBJ databases">
        <title>Complete genome sequencing of Ornithinimicrobium sp. AMA3305.</title>
        <authorList>
            <person name="Bae J.-W."/>
        </authorList>
    </citation>
    <scope>NUCLEOTIDE SEQUENCE [LARGE SCALE GENOMIC DNA]</scope>
    <source>
        <strain evidence="6 7">AMA3305</strain>
    </source>
</reference>
<dbReference type="PANTHER" id="PTHR11699">
    <property type="entry name" value="ALDEHYDE DEHYDROGENASE-RELATED"/>
    <property type="match status" value="1"/>
</dbReference>
<dbReference type="InterPro" id="IPR029510">
    <property type="entry name" value="Ald_DH_CS_GLU"/>
</dbReference>
<dbReference type="RefSeq" id="WP_114927906.1">
    <property type="nucleotide sequence ID" value="NZ_CP031229.1"/>
</dbReference>
<feature type="domain" description="Aldehyde dehydrogenase" evidence="5">
    <location>
        <begin position="22"/>
        <end position="475"/>
    </location>
</feature>
<protein>
    <submittedName>
        <fullName evidence="6">Aldehyde dehydrogenase family protein</fullName>
    </submittedName>
</protein>
<accession>A0A345NM83</accession>
<dbReference type="Gene3D" id="3.40.309.10">
    <property type="entry name" value="Aldehyde Dehydrogenase, Chain A, domain 2"/>
    <property type="match status" value="1"/>
</dbReference>
<dbReference type="OrthoDB" id="3954161at2"/>
<dbReference type="Pfam" id="PF00171">
    <property type="entry name" value="Aldedh"/>
    <property type="match status" value="1"/>
</dbReference>
<evidence type="ECO:0000313" key="7">
    <source>
        <dbReference type="Proteomes" id="UP000253790"/>
    </source>
</evidence>
<proteinExistence type="inferred from homology"/>
<keyword evidence="7" id="KW-1185">Reference proteome</keyword>
<gene>
    <name evidence="6" type="ORF">DV701_08365</name>
</gene>
<dbReference type="InterPro" id="IPR016163">
    <property type="entry name" value="Ald_DH_C"/>
</dbReference>
<dbReference type="InterPro" id="IPR016160">
    <property type="entry name" value="Ald_DH_CS_CYS"/>
</dbReference>
<dbReference type="SUPFAM" id="SSF53720">
    <property type="entry name" value="ALDH-like"/>
    <property type="match status" value="1"/>
</dbReference>
<dbReference type="InterPro" id="IPR015590">
    <property type="entry name" value="Aldehyde_DH_dom"/>
</dbReference>
<evidence type="ECO:0000256" key="4">
    <source>
        <dbReference type="RuleBase" id="RU003345"/>
    </source>
</evidence>
<evidence type="ECO:0000256" key="2">
    <source>
        <dbReference type="ARBA" id="ARBA00023002"/>
    </source>
</evidence>
<comment type="similarity">
    <text evidence="1 4">Belongs to the aldehyde dehydrogenase family.</text>
</comment>
<dbReference type="FunFam" id="3.40.309.10:FF:000012">
    <property type="entry name" value="Betaine aldehyde dehydrogenase"/>
    <property type="match status" value="1"/>
</dbReference>
<dbReference type="PROSITE" id="PS00687">
    <property type="entry name" value="ALDEHYDE_DEHYDR_GLU"/>
    <property type="match status" value="1"/>
</dbReference>
<feature type="active site" evidence="3">
    <location>
        <position position="250"/>
    </location>
</feature>
<dbReference type="AlphaFoldDB" id="A0A345NM83"/>